<evidence type="ECO:0000256" key="6">
    <source>
        <dbReference type="SAM" id="MobiDB-lite"/>
    </source>
</evidence>
<organism evidence="9 10">
    <name type="scientific">Candidatus Opimibacter skivensis</name>
    <dbReference type="NCBI Taxonomy" id="2982028"/>
    <lineage>
        <taxon>Bacteria</taxon>
        <taxon>Pseudomonadati</taxon>
        <taxon>Bacteroidota</taxon>
        <taxon>Saprospiria</taxon>
        <taxon>Saprospirales</taxon>
        <taxon>Saprospiraceae</taxon>
        <taxon>Candidatus Opimibacter</taxon>
    </lineage>
</organism>
<evidence type="ECO:0000256" key="2">
    <source>
        <dbReference type="ARBA" id="ARBA00022729"/>
    </source>
</evidence>
<evidence type="ECO:0000259" key="8">
    <source>
        <dbReference type="PROSITE" id="PS51123"/>
    </source>
</evidence>
<dbReference type="Pfam" id="PF13568">
    <property type="entry name" value="OMP_b-brl_2"/>
    <property type="match status" value="1"/>
</dbReference>
<dbReference type="CDD" id="cd07185">
    <property type="entry name" value="OmpA_C-like"/>
    <property type="match status" value="1"/>
</dbReference>
<dbReference type="SUPFAM" id="SSF103088">
    <property type="entry name" value="OmpA-like"/>
    <property type="match status" value="1"/>
</dbReference>
<dbReference type="GO" id="GO:0009279">
    <property type="term" value="C:cell outer membrane"/>
    <property type="evidence" value="ECO:0007669"/>
    <property type="project" value="UniProtKB-SubCell"/>
</dbReference>
<dbReference type="InterPro" id="IPR028974">
    <property type="entry name" value="TSP_type-3_rpt"/>
</dbReference>
<dbReference type="Gene3D" id="4.10.1080.10">
    <property type="entry name" value="TSP type-3 repeat"/>
    <property type="match status" value="1"/>
</dbReference>
<dbReference type="Gene3D" id="3.30.1330.60">
    <property type="entry name" value="OmpA-like domain"/>
    <property type="match status" value="1"/>
</dbReference>
<keyword evidence="2 7" id="KW-0732">Signal</keyword>
<dbReference type="Pfam" id="PF02412">
    <property type="entry name" value="TSP_3"/>
    <property type="match status" value="5"/>
</dbReference>
<name>A0A9D7SRR6_9BACT</name>
<evidence type="ECO:0000256" key="3">
    <source>
        <dbReference type="ARBA" id="ARBA00023136"/>
    </source>
</evidence>
<dbReference type="InterPro" id="IPR050330">
    <property type="entry name" value="Bact_OuterMem_StrucFunc"/>
</dbReference>
<accession>A0A9D7SRR6</accession>
<comment type="subcellular location">
    <subcellularLocation>
        <location evidence="1">Cell outer membrane</location>
    </subcellularLocation>
</comment>
<dbReference type="GO" id="GO:0005509">
    <property type="term" value="F:calcium ion binding"/>
    <property type="evidence" value="ECO:0007669"/>
    <property type="project" value="InterPro"/>
</dbReference>
<evidence type="ECO:0000256" key="5">
    <source>
        <dbReference type="PROSITE-ProRule" id="PRU00473"/>
    </source>
</evidence>
<dbReference type="PROSITE" id="PS51123">
    <property type="entry name" value="OMPA_2"/>
    <property type="match status" value="1"/>
</dbReference>
<sequence>MKVFFFLACFFAMTISMSAQKMAHDHYTVSGGLLGALNYDKFRIDGDNAGDIGYKSHIGWSAGGWVNLPLGNVISLEPQVMYSYYEYGSVSGNALLPYGSLNYISIPVLFKFNLGGDFAFTLGPQIDLLSSLKGTPANLTKDDFASTSLSVSGGFELLPHAPVSIFGRYIHGLTNMDEKGFSSDAEYFNHNIQVGVKVKLFGKIIPADTDGDGIADVDDKCPTVFGLAKFEGCPDTDNDGVTDANDLCPTVAGFERYNGCPIPDTDNDGINDESDKCPKVAGVAKYNGCPIPDTDNDGINDDNDKCPNVAGVAKYGGCPVPDTDGDGINDDLDKCPNKAGVAKYDGCPVPDRDNDGVVDEKDDCPDIAGPVDNDGCPRVENAVFNTRMIQFITGSAVLTKQAKKDIKEGAKLLNSAAFVALKVEIQGHTDSDGSVDYNHTLSHKRAESVKAELAKDGVDANRMTINGYGEDRPIADNATAAGKAKNRRVELKVKQ</sequence>
<keyword evidence="3 5" id="KW-0472">Membrane</keyword>
<dbReference type="InterPro" id="IPR006664">
    <property type="entry name" value="OMP_bac"/>
</dbReference>
<dbReference type="EMBL" id="JADKGY010000001">
    <property type="protein sequence ID" value="MBK9981873.1"/>
    <property type="molecule type" value="Genomic_DNA"/>
</dbReference>
<evidence type="ECO:0000256" key="7">
    <source>
        <dbReference type="SAM" id="SignalP"/>
    </source>
</evidence>
<dbReference type="AlphaFoldDB" id="A0A9D7SRR6"/>
<proteinExistence type="predicted"/>
<feature type="region of interest" description="Disordered" evidence="6">
    <location>
        <begin position="475"/>
        <end position="495"/>
    </location>
</feature>
<dbReference type="InterPro" id="IPR025665">
    <property type="entry name" value="Beta-barrel_OMP_2"/>
</dbReference>
<evidence type="ECO:0000256" key="4">
    <source>
        <dbReference type="ARBA" id="ARBA00023237"/>
    </source>
</evidence>
<dbReference type="Proteomes" id="UP000808337">
    <property type="component" value="Unassembled WGS sequence"/>
</dbReference>
<dbReference type="PANTHER" id="PTHR30329:SF21">
    <property type="entry name" value="LIPOPROTEIN YIAD-RELATED"/>
    <property type="match status" value="1"/>
</dbReference>
<protein>
    <submittedName>
        <fullName evidence="9">OmpA family protein</fullName>
    </submittedName>
</protein>
<gene>
    <name evidence="9" type="ORF">IPP15_05520</name>
</gene>
<dbReference type="InterPro" id="IPR003367">
    <property type="entry name" value="Thrombospondin_3-like_rpt"/>
</dbReference>
<dbReference type="Pfam" id="PF00691">
    <property type="entry name" value="OmpA"/>
    <property type="match status" value="1"/>
</dbReference>
<dbReference type="InterPro" id="IPR006665">
    <property type="entry name" value="OmpA-like"/>
</dbReference>
<feature type="domain" description="OmpA-like" evidence="8">
    <location>
        <begin position="378"/>
        <end position="495"/>
    </location>
</feature>
<dbReference type="PANTHER" id="PTHR30329">
    <property type="entry name" value="STATOR ELEMENT OF FLAGELLAR MOTOR COMPLEX"/>
    <property type="match status" value="1"/>
</dbReference>
<dbReference type="PRINTS" id="PR01021">
    <property type="entry name" value="OMPADOMAIN"/>
</dbReference>
<dbReference type="PRINTS" id="PR01023">
    <property type="entry name" value="NAFLGMOTY"/>
</dbReference>
<evidence type="ECO:0000256" key="1">
    <source>
        <dbReference type="ARBA" id="ARBA00004442"/>
    </source>
</evidence>
<feature type="signal peptide" evidence="7">
    <location>
        <begin position="1"/>
        <end position="23"/>
    </location>
</feature>
<reference evidence="9 10" key="1">
    <citation type="submission" date="2020-10" db="EMBL/GenBank/DDBJ databases">
        <title>Connecting structure to function with the recovery of over 1000 high-quality activated sludge metagenome-assembled genomes encoding full-length rRNA genes using long-read sequencing.</title>
        <authorList>
            <person name="Singleton C.M."/>
            <person name="Petriglieri F."/>
            <person name="Kristensen J.M."/>
            <person name="Kirkegaard R.H."/>
            <person name="Michaelsen T.Y."/>
            <person name="Andersen M.H."/>
            <person name="Karst S.M."/>
            <person name="Dueholm M.S."/>
            <person name="Nielsen P.H."/>
            <person name="Albertsen M."/>
        </authorList>
    </citation>
    <scope>NUCLEOTIDE SEQUENCE [LARGE SCALE GENOMIC DNA]</scope>
    <source>
        <strain evidence="9">Ribe_18-Q3-R11-54_MAXAC.273</strain>
    </source>
</reference>
<feature type="chain" id="PRO_5039549473" evidence="7">
    <location>
        <begin position="24"/>
        <end position="495"/>
    </location>
</feature>
<dbReference type="InterPro" id="IPR036737">
    <property type="entry name" value="OmpA-like_sf"/>
</dbReference>
<dbReference type="GO" id="GO:0007155">
    <property type="term" value="P:cell adhesion"/>
    <property type="evidence" value="ECO:0007669"/>
    <property type="project" value="InterPro"/>
</dbReference>
<keyword evidence="4" id="KW-0998">Cell outer membrane</keyword>
<evidence type="ECO:0000313" key="10">
    <source>
        <dbReference type="Proteomes" id="UP000808337"/>
    </source>
</evidence>
<comment type="caution">
    <text evidence="9">The sequence shown here is derived from an EMBL/GenBank/DDBJ whole genome shotgun (WGS) entry which is preliminary data.</text>
</comment>
<evidence type="ECO:0000313" key="9">
    <source>
        <dbReference type="EMBL" id="MBK9981873.1"/>
    </source>
</evidence>